<dbReference type="AlphaFoldDB" id="A0A2M9ZIV0"/>
<dbReference type="Pfam" id="PF13489">
    <property type="entry name" value="Methyltransf_23"/>
    <property type="match status" value="1"/>
</dbReference>
<name>A0A2M9ZIV0_9LEPT</name>
<dbReference type="GO" id="GO:0008168">
    <property type="term" value="F:methyltransferase activity"/>
    <property type="evidence" value="ECO:0007669"/>
    <property type="project" value="UniProtKB-KW"/>
</dbReference>
<organism evidence="2 4">
    <name type="scientific">Leptospira perolatii</name>
    <dbReference type="NCBI Taxonomy" id="2023191"/>
    <lineage>
        <taxon>Bacteria</taxon>
        <taxon>Pseudomonadati</taxon>
        <taxon>Spirochaetota</taxon>
        <taxon>Spirochaetia</taxon>
        <taxon>Leptospirales</taxon>
        <taxon>Leptospiraceae</taxon>
        <taxon>Leptospira</taxon>
    </lineage>
</organism>
<dbReference type="Proteomes" id="UP000231990">
    <property type="component" value="Unassembled WGS sequence"/>
</dbReference>
<dbReference type="PANTHER" id="PTHR43861">
    <property type="entry name" value="TRANS-ACONITATE 2-METHYLTRANSFERASE-RELATED"/>
    <property type="match status" value="1"/>
</dbReference>
<dbReference type="EMBL" id="NPDZ01000016">
    <property type="protein sequence ID" value="PJZ71941.1"/>
    <property type="molecule type" value="Genomic_DNA"/>
</dbReference>
<dbReference type="PANTHER" id="PTHR43861:SF6">
    <property type="entry name" value="METHYLTRANSFERASE TYPE 11"/>
    <property type="match status" value="1"/>
</dbReference>
<sequence>MSAIFDLVPHPKFPETYLVCRKTGVHFYLPAKVRKYEDSYFQEEYKNQYKKTYYEDEPQLRELAKRRIKILRKFQEPTNKSLYEIGCASGFFLDEARKEGYSVSGIELSKTEVQFAKKTLSLDVVSGSFLETEFLPDSKFDTVCAFFVVEHFPEAEKAFQKIADLVKPGGFLFLGLPSMQGPTYVTDPKEWLKTHPSDHFWDYSPESLKKMLKLYGFTSVYKKPMSYHPKRDKGWKGKYLNHRLFAFYADVACYGDTFHFLAQKKL</sequence>
<comment type="caution">
    <text evidence="2">The sequence shown here is derived from an EMBL/GenBank/DDBJ whole genome shotgun (WGS) entry which is preliminary data.</text>
</comment>
<dbReference type="SUPFAM" id="SSF53335">
    <property type="entry name" value="S-adenosyl-L-methionine-dependent methyltransferases"/>
    <property type="match status" value="1"/>
</dbReference>
<protein>
    <submittedName>
        <fullName evidence="2">2-polyprenyl-3-methyl-5-hydroxy-6-metoxy-1, 4-benzoquinol methylase</fullName>
    </submittedName>
</protein>
<dbReference type="GO" id="GO:0032259">
    <property type="term" value="P:methylation"/>
    <property type="evidence" value="ECO:0007669"/>
    <property type="project" value="UniProtKB-KW"/>
</dbReference>
<gene>
    <name evidence="1" type="ORF">CH360_17630</name>
    <name evidence="2" type="ORF">CH373_17060</name>
</gene>
<dbReference type="Proteomes" id="UP000231962">
    <property type="component" value="Unassembled WGS sequence"/>
</dbReference>
<dbReference type="EMBL" id="NPDY01000031">
    <property type="protein sequence ID" value="PJZ68163.1"/>
    <property type="molecule type" value="Genomic_DNA"/>
</dbReference>
<reference evidence="3 4" key="1">
    <citation type="submission" date="2017-07" db="EMBL/GenBank/DDBJ databases">
        <title>Leptospira spp. isolated from tropical soils.</title>
        <authorList>
            <person name="Thibeaux R."/>
            <person name="Iraola G."/>
            <person name="Ferres I."/>
            <person name="Bierque E."/>
            <person name="Girault D."/>
            <person name="Soupe-Gilbert M.-E."/>
            <person name="Picardeau M."/>
            <person name="Goarant C."/>
        </authorList>
    </citation>
    <scope>NUCLEOTIDE SEQUENCE [LARGE SCALE GENOMIC DNA]</scope>
    <source>
        <strain evidence="2 4">FH1-B-B1</strain>
        <strain evidence="1 3">FH1-B-C1</strain>
    </source>
</reference>
<evidence type="ECO:0000313" key="4">
    <source>
        <dbReference type="Proteomes" id="UP000231990"/>
    </source>
</evidence>
<accession>A0A2M9ZIV0</accession>
<keyword evidence="3" id="KW-1185">Reference proteome</keyword>
<keyword evidence="2" id="KW-0808">Transferase</keyword>
<dbReference type="OrthoDB" id="338505at2"/>
<evidence type="ECO:0000313" key="1">
    <source>
        <dbReference type="EMBL" id="PJZ68163.1"/>
    </source>
</evidence>
<keyword evidence="2" id="KW-0489">Methyltransferase</keyword>
<proteinExistence type="predicted"/>
<dbReference type="InterPro" id="IPR029063">
    <property type="entry name" value="SAM-dependent_MTases_sf"/>
</dbReference>
<dbReference type="RefSeq" id="WP_100715423.1">
    <property type="nucleotide sequence ID" value="NZ_NPDY01000031.1"/>
</dbReference>
<evidence type="ECO:0000313" key="3">
    <source>
        <dbReference type="Proteomes" id="UP000231962"/>
    </source>
</evidence>
<evidence type="ECO:0000313" key="2">
    <source>
        <dbReference type="EMBL" id="PJZ71941.1"/>
    </source>
</evidence>
<dbReference type="CDD" id="cd02440">
    <property type="entry name" value="AdoMet_MTases"/>
    <property type="match status" value="1"/>
</dbReference>
<dbReference type="Gene3D" id="3.40.50.150">
    <property type="entry name" value="Vaccinia Virus protein VP39"/>
    <property type="match status" value="1"/>
</dbReference>